<sequence length="327" mass="35152">MGIRQVNEPEEDTAQTVHAAAERYRNWGRWGPDDQRGTLNFITPDKVLEAASLVRRGDVVSLALPFDATGPQTGELGRVNPLHTMTFTGTDAAAGVQDFLPHGFGAADDTITMPLQCGTQWDGLSHIFDRGRMWNGYPATDVTGLDGARRNGIEQVADGFVSRGVLLDLARHCGLSSLDPGFAITERLLLECIDAQGESARIGRGDIVLVRTGFLGARRRDGWGDYAGGDAPGLSFDTADWLYRTEIAAIATDTWGVEVRPNELADSFQPLHQVMVPNMGLFVGEIFALDDLAARCAGDGVYDFLFVAPPLPVTGAVGSPANPQAIR</sequence>
<gene>
    <name evidence="1" type="ORF">FNM00_02540</name>
</gene>
<dbReference type="Pfam" id="PF04199">
    <property type="entry name" value="Cyclase"/>
    <property type="match status" value="1"/>
</dbReference>
<dbReference type="SUPFAM" id="SSF102198">
    <property type="entry name" value="Putative cyclase"/>
    <property type="match status" value="1"/>
</dbReference>
<accession>A0A554SQC1</accession>
<dbReference type="InterPro" id="IPR007325">
    <property type="entry name" value="KFase/CYL"/>
</dbReference>
<evidence type="ECO:0000313" key="1">
    <source>
        <dbReference type="EMBL" id="TSD68565.1"/>
    </source>
</evidence>
<dbReference type="AlphaFoldDB" id="A0A554SQC1"/>
<dbReference type="PANTHER" id="PTHR34861:SF10">
    <property type="entry name" value="CYCLASE"/>
    <property type="match status" value="1"/>
</dbReference>
<name>A0A554SQC1_9ACTN</name>
<evidence type="ECO:0000313" key="2">
    <source>
        <dbReference type="Proteomes" id="UP000316988"/>
    </source>
</evidence>
<dbReference type="GO" id="GO:0004061">
    <property type="term" value="F:arylformamidase activity"/>
    <property type="evidence" value="ECO:0007669"/>
    <property type="project" value="InterPro"/>
</dbReference>
<comment type="caution">
    <text evidence="1">The sequence shown here is derived from an EMBL/GenBank/DDBJ whole genome shotgun (WGS) entry which is preliminary data.</text>
</comment>
<protein>
    <submittedName>
        <fullName evidence="1">Cyclase family protein</fullName>
    </submittedName>
</protein>
<dbReference type="EMBL" id="VLNT01000001">
    <property type="protein sequence ID" value="TSD68565.1"/>
    <property type="molecule type" value="Genomic_DNA"/>
</dbReference>
<dbReference type="GO" id="GO:0019441">
    <property type="term" value="P:L-tryptophan catabolic process to kynurenine"/>
    <property type="evidence" value="ECO:0007669"/>
    <property type="project" value="InterPro"/>
</dbReference>
<dbReference type="PANTHER" id="PTHR34861">
    <property type="match status" value="1"/>
</dbReference>
<dbReference type="Gene3D" id="3.50.30.50">
    <property type="entry name" value="Putative cyclase"/>
    <property type="match status" value="1"/>
</dbReference>
<proteinExistence type="predicted"/>
<dbReference type="InterPro" id="IPR037175">
    <property type="entry name" value="KFase_sf"/>
</dbReference>
<organism evidence="1 2">
    <name type="scientific">Aeromicrobium piscarium</name>
    <dbReference type="NCBI Taxonomy" id="2590901"/>
    <lineage>
        <taxon>Bacteria</taxon>
        <taxon>Bacillati</taxon>
        <taxon>Actinomycetota</taxon>
        <taxon>Actinomycetes</taxon>
        <taxon>Propionibacteriales</taxon>
        <taxon>Nocardioidaceae</taxon>
        <taxon>Aeromicrobium</taxon>
    </lineage>
</organism>
<dbReference type="OrthoDB" id="7067800at2"/>
<dbReference type="Proteomes" id="UP000316988">
    <property type="component" value="Unassembled WGS sequence"/>
</dbReference>
<reference evidence="1 2" key="1">
    <citation type="submission" date="2019-07" db="EMBL/GenBank/DDBJ databases">
        <authorList>
            <person name="Zhao L.H."/>
        </authorList>
    </citation>
    <scope>NUCLEOTIDE SEQUENCE [LARGE SCALE GENOMIC DNA]</scope>
    <source>
        <strain evidence="1 2">Co35</strain>
    </source>
</reference>
<keyword evidence="2" id="KW-1185">Reference proteome</keyword>